<dbReference type="GO" id="GO:0000166">
    <property type="term" value="F:nucleotide binding"/>
    <property type="evidence" value="ECO:0007669"/>
    <property type="project" value="UniProtKB-KW"/>
</dbReference>
<protein>
    <submittedName>
        <fullName evidence="9">GTPase</fullName>
    </submittedName>
</protein>
<evidence type="ECO:0000256" key="3">
    <source>
        <dbReference type="ARBA" id="ARBA00023186"/>
    </source>
</evidence>
<proteinExistence type="inferred from homology"/>
<dbReference type="PANTHER" id="PTHR13748">
    <property type="entry name" value="COBW-RELATED"/>
    <property type="match status" value="1"/>
</dbReference>
<dbReference type="AlphaFoldDB" id="A0AA86ANX1"/>
<gene>
    <name evidence="9" type="ORF">SMUL_2970</name>
</gene>
<dbReference type="SUPFAM" id="SSF52540">
    <property type="entry name" value="P-loop containing nucleoside triphosphate hydrolases"/>
    <property type="match status" value="1"/>
</dbReference>
<dbReference type="GO" id="GO:0016787">
    <property type="term" value="F:hydrolase activity"/>
    <property type="evidence" value="ECO:0007669"/>
    <property type="project" value="UniProtKB-KW"/>
</dbReference>
<comment type="catalytic activity">
    <reaction evidence="6">
        <text>GTP + H2O = GDP + phosphate + H(+)</text>
        <dbReference type="Rhea" id="RHEA:19669"/>
        <dbReference type="ChEBI" id="CHEBI:15377"/>
        <dbReference type="ChEBI" id="CHEBI:15378"/>
        <dbReference type="ChEBI" id="CHEBI:37565"/>
        <dbReference type="ChEBI" id="CHEBI:43474"/>
        <dbReference type="ChEBI" id="CHEBI:58189"/>
    </reaction>
    <physiologicalReaction direction="left-to-right" evidence="6">
        <dbReference type="Rhea" id="RHEA:19670"/>
    </physiologicalReaction>
</comment>
<reference evidence="9 10" key="1">
    <citation type="journal article" date="2014" name="Environ. Microbiol.">
        <title>Insights into organohalide respiration and the versatile catabolism of Sulfurospirillum multivorans gained from comparative genomics and physiological studies.</title>
        <authorList>
            <person name="Goris T."/>
            <person name="Schubert T."/>
            <person name="Gadkari J."/>
            <person name="Wubet T."/>
            <person name="Tarkka M."/>
            <person name="Buscot F."/>
            <person name="Adrian L."/>
            <person name="Diekert G."/>
        </authorList>
    </citation>
    <scope>NUCLEOTIDE SEQUENCE [LARGE SCALE GENOMIC DNA]</scope>
    <source>
        <strain evidence="10">DM 12446 / JCM 15788 / NBRC 109480</strain>
    </source>
</reference>
<comment type="function">
    <text evidence="5">Zinc chaperone that directly transfers zinc cofactor to target proteins, thereby activating them. Zinc is transferred from the CXCC motif in the GTPase domain to the zinc binding site in target proteins in a process requiring GTP hydrolysis.</text>
</comment>
<evidence type="ECO:0000256" key="2">
    <source>
        <dbReference type="ARBA" id="ARBA00022801"/>
    </source>
</evidence>
<dbReference type="InterPro" id="IPR003495">
    <property type="entry name" value="CobW/HypB/UreG_nucleotide-bd"/>
</dbReference>
<keyword evidence="2" id="KW-0378">Hydrolase</keyword>
<dbReference type="KEGG" id="smul:SMUL_2970"/>
<evidence type="ECO:0000256" key="1">
    <source>
        <dbReference type="ARBA" id="ARBA00022741"/>
    </source>
</evidence>
<dbReference type="Gene3D" id="3.30.1220.10">
    <property type="entry name" value="CobW-like, C-terminal domain"/>
    <property type="match status" value="1"/>
</dbReference>
<dbReference type="InterPro" id="IPR027417">
    <property type="entry name" value="P-loop_NTPase"/>
</dbReference>
<dbReference type="EMBL" id="CP007201">
    <property type="protein sequence ID" value="AHJ14206.1"/>
    <property type="molecule type" value="Genomic_DNA"/>
</dbReference>
<sequence>MNIQALYPATFDGTAENYTAFMRSILIKGSYDSVLKKMTGYKGMYVCQHPKECWTLKFDQFEGIFGVVFSEIYDGFGTFALYYFPSPNENLIERFSVLEGLLAQEENFIDKVRSFASDSELSTQFYIGSLRLHVNIESQTMFLCYETCLRQRVYAKEGVFSPWKKDECIIEAGGLDKDLPSFRLVLPFMNFFNTAITRLTCNAPSYFQLFKARDYTVAYNAQGRCEKMLDSPATKLFIALGYGDGVSDALIKPIVEKAEAQVILAHMSLNSFLQKAPWYDQNESMAFLKPSISQRKIKPTLVVVTGFLGSGKTNFLQNYIEYETEKNHFIGIIQNEIGKTGLDGKLVDYDYSLVEIDEGCVCCSLSGQLRMGVNTLMKKTTPDTILLETTGVANPFNLLSELHELEDLVDLEAIVTVVDGTNALFLAKEYRIFIDQIRSADIILLNKTDLMSATEIEKVEQFLYENNRCAKVIQTVQCDIHPNALRLSLNASTAQIASLIAEEDEVKYTHTHDHLSSIKVALPKALNKEQFEIYLDTLPQNIYRLKGIVGFENELSQYVVQYVRGHYEFVEQQREQRHETFLVYIGKDLDKCYLSSPY</sequence>
<dbReference type="CDD" id="cd03112">
    <property type="entry name" value="CobW-like"/>
    <property type="match status" value="1"/>
</dbReference>
<evidence type="ECO:0000259" key="8">
    <source>
        <dbReference type="Pfam" id="PF07683"/>
    </source>
</evidence>
<evidence type="ECO:0000256" key="6">
    <source>
        <dbReference type="ARBA" id="ARBA00049117"/>
    </source>
</evidence>
<accession>A0AA86ANX1</accession>
<dbReference type="Gene3D" id="3.40.50.300">
    <property type="entry name" value="P-loop containing nucleotide triphosphate hydrolases"/>
    <property type="match status" value="1"/>
</dbReference>
<evidence type="ECO:0000256" key="4">
    <source>
        <dbReference type="ARBA" id="ARBA00034320"/>
    </source>
</evidence>
<comment type="similarity">
    <text evidence="4">Belongs to the SIMIBI class G3E GTPase family. ZNG1 subfamily.</text>
</comment>
<dbReference type="Proteomes" id="UP000019322">
    <property type="component" value="Chromosome"/>
</dbReference>
<keyword evidence="3" id="KW-0143">Chaperone</keyword>
<evidence type="ECO:0000313" key="10">
    <source>
        <dbReference type="Proteomes" id="UP000019322"/>
    </source>
</evidence>
<dbReference type="SUPFAM" id="SSF90002">
    <property type="entry name" value="Hypothetical protein YjiA, C-terminal domain"/>
    <property type="match status" value="1"/>
</dbReference>
<organism evidence="9 10">
    <name type="scientific">Sulfurospirillum multivorans (strain DM 12446 / JCM 15788 / NBRC 109480)</name>
    <dbReference type="NCBI Taxonomy" id="1150621"/>
    <lineage>
        <taxon>Bacteria</taxon>
        <taxon>Pseudomonadati</taxon>
        <taxon>Campylobacterota</taxon>
        <taxon>Epsilonproteobacteria</taxon>
        <taxon>Campylobacterales</taxon>
        <taxon>Sulfurospirillaceae</taxon>
        <taxon>Sulfurospirillum</taxon>
    </lineage>
</organism>
<evidence type="ECO:0000256" key="5">
    <source>
        <dbReference type="ARBA" id="ARBA00045658"/>
    </source>
</evidence>
<dbReference type="GO" id="GO:0005737">
    <property type="term" value="C:cytoplasm"/>
    <property type="evidence" value="ECO:0007669"/>
    <property type="project" value="TreeGrafter"/>
</dbReference>
<dbReference type="Pfam" id="PF07683">
    <property type="entry name" value="CobW_C"/>
    <property type="match status" value="1"/>
</dbReference>
<dbReference type="InterPro" id="IPR036627">
    <property type="entry name" value="CobW-likC_sf"/>
</dbReference>
<feature type="domain" description="CobW C-terminal" evidence="8">
    <location>
        <begin position="516"/>
        <end position="591"/>
    </location>
</feature>
<evidence type="ECO:0000259" key="7">
    <source>
        <dbReference type="Pfam" id="PF02492"/>
    </source>
</evidence>
<feature type="domain" description="CobW/HypB/UreG nucleotide-binding" evidence="7">
    <location>
        <begin position="302"/>
        <end position="473"/>
    </location>
</feature>
<dbReference type="InterPro" id="IPR011629">
    <property type="entry name" value="CobW-like_C"/>
</dbReference>
<evidence type="ECO:0000313" key="9">
    <source>
        <dbReference type="EMBL" id="AHJ14206.1"/>
    </source>
</evidence>
<dbReference type="PANTHER" id="PTHR13748:SF62">
    <property type="entry name" value="COBW DOMAIN-CONTAINING PROTEIN"/>
    <property type="match status" value="1"/>
</dbReference>
<dbReference type="Pfam" id="PF02492">
    <property type="entry name" value="cobW"/>
    <property type="match status" value="1"/>
</dbReference>
<keyword evidence="1" id="KW-0547">Nucleotide-binding</keyword>
<name>A0AA86ANX1_SULMK</name>
<dbReference type="InterPro" id="IPR051316">
    <property type="entry name" value="Zinc-reg_GTPase_activator"/>
</dbReference>